<dbReference type="AlphaFoldDB" id="A0A4C1XEH0"/>
<protein>
    <submittedName>
        <fullName evidence="1">Uncharacterized protein</fullName>
    </submittedName>
</protein>
<evidence type="ECO:0000313" key="1">
    <source>
        <dbReference type="EMBL" id="GBP60647.1"/>
    </source>
</evidence>
<comment type="caution">
    <text evidence="1">The sequence shown here is derived from an EMBL/GenBank/DDBJ whole genome shotgun (WGS) entry which is preliminary data.</text>
</comment>
<proteinExistence type="predicted"/>
<dbReference type="Proteomes" id="UP000299102">
    <property type="component" value="Unassembled WGS sequence"/>
</dbReference>
<gene>
    <name evidence="1" type="ORF">EVAR_88374_1</name>
</gene>
<evidence type="ECO:0000313" key="2">
    <source>
        <dbReference type="Proteomes" id="UP000299102"/>
    </source>
</evidence>
<reference evidence="1 2" key="1">
    <citation type="journal article" date="2019" name="Commun. Biol.">
        <title>The bagworm genome reveals a unique fibroin gene that provides high tensile strength.</title>
        <authorList>
            <person name="Kono N."/>
            <person name="Nakamura H."/>
            <person name="Ohtoshi R."/>
            <person name="Tomita M."/>
            <person name="Numata K."/>
            <person name="Arakawa K."/>
        </authorList>
    </citation>
    <scope>NUCLEOTIDE SEQUENCE [LARGE SCALE GENOMIC DNA]</scope>
</reference>
<accession>A0A4C1XEH0</accession>
<sequence>MDTFLAEFTGIVRRDSGVTGGRWATAPVDEKALRLPTLSLIQYWRSAYAKGVISRYNSSTVGHVSKGGSSEGSHIRGSVRTGSYSIITIVRRTPSSGGHDPLHSPLHVRRNRIGYTKPLQVEFLIEEIEWILPRGKYVAFVGSDEIWRKTIMRIF</sequence>
<name>A0A4C1XEH0_EUMVA</name>
<dbReference type="EMBL" id="BGZK01000792">
    <property type="protein sequence ID" value="GBP60647.1"/>
    <property type="molecule type" value="Genomic_DNA"/>
</dbReference>
<organism evidence="1 2">
    <name type="scientific">Eumeta variegata</name>
    <name type="common">Bagworm moth</name>
    <name type="synonym">Eumeta japonica</name>
    <dbReference type="NCBI Taxonomy" id="151549"/>
    <lineage>
        <taxon>Eukaryota</taxon>
        <taxon>Metazoa</taxon>
        <taxon>Ecdysozoa</taxon>
        <taxon>Arthropoda</taxon>
        <taxon>Hexapoda</taxon>
        <taxon>Insecta</taxon>
        <taxon>Pterygota</taxon>
        <taxon>Neoptera</taxon>
        <taxon>Endopterygota</taxon>
        <taxon>Lepidoptera</taxon>
        <taxon>Glossata</taxon>
        <taxon>Ditrysia</taxon>
        <taxon>Tineoidea</taxon>
        <taxon>Psychidae</taxon>
        <taxon>Oiketicinae</taxon>
        <taxon>Eumeta</taxon>
    </lineage>
</organism>
<keyword evidence="2" id="KW-1185">Reference proteome</keyword>